<dbReference type="PANTHER" id="PTHR10340">
    <property type="entry name" value="SPHINGOMYELIN PHOSPHODIESTERASE"/>
    <property type="match status" value="1"/>
</dbReference>
<dbReference type="PANTHER" id="PTHR10340:SF34">
    <property type="entry name" value="SPHINGOMYELIN PHOSPHODIESTERASE"/>
    <property type="match status" value="1"/>
</dbReference>
<keyword evidence="1" id="KW-0378">Hydrolase</keyword>
<feature type="domain" description="Saposin B-type" evidence="6">
    <location>
        <begin position="57"/>
        <end position="141"/>
    </location>
</feature>
<evidence type="ECO:0000256" key="1">
    <source>
        <dbReference type="ARBA" id="ARBA00022801"/>
    </source>
</evidence>
<dbReference type="SUPFAM" id="SSF56300">
    <property type="entry name" value="Metallo-dependent phosphatases"/>
    <property type="match status" value="1"/>
</dbReference>
<keyword evidence="3" id="KW-0325">Glycoprotein</keyword>
<dbReference type="InterPro" id="IPR008139">
    <property type="entry name" value="SaposinB_dom"/>
</dbReference>
<evidence type="ECO:0000256" key="5">
    <source>
        <dbReference type="SAM" id="SignalP"/>
    </source>
</evidence>
<evidence type="ECO:0000256" key="3">
    <source>
        <dbReference type="ARBA" id="ARBA00023180"/>
    </source>
</evidence>
<dbReference type="InterPro" id="IPR004843">
    <property type="entry name" value="Calcineurin-like_PHP"/>
</dbReference>
<feature type="chain" id="PRO_5045988015" evidence="5">
    <location>
        <begin position="26"/>
        <end position="697"/>
    </location>
</feature>
<reference evidence="7 8" key="1">
    <citation type="submission" date="2024-01" db="EMBL/GenBank/DDBJ databases">
        <title>Complete genome of Cladobotryum mycophilum ATHUM6906.</title>
        <authorList>
            <person name="Christinaki A.C."/>
            <person name="Myridakis A.I."/>
            <person name="Kouvelis V.N."/>
        </authorList>
    </citation>
    <scope>NUCLEOTIDE SEQUENCE [LARGE SCALE GENOMIC DNA]</scope>
    <source>
        <strain evidence="7 8">ATHUM6906</strain>
    </source>
</reference>
<dbReference type="PROSITE" id="PS50015">
    <property type="entry name" value="SAP_B"/>
    <property type="match status" value="1"/>
</dbReference>
<dbReference type="InterPro" id="IPR041805">
    <property type="entry name" value="ASMase/PPN1_MPP"/>
</dbReference>
<dbReference type="InterPro" id="IPR029052">
    <property type="entry name" value="Metallo-depent_PP-like"/>
</dbReference>
<dbReference type="Proteomes" id="UP001338125">
    <property type="component" value="Unassembled WGS sequence"/>
</dbReference>
<name>A0ABR0SPK8_9HYPO</name>
<evidence type="ECO:0000259" key="6">
    <source>
        <dbReference type="PROSITE" id="PS50015"/>
    </source>
</evidence>
<organism evidence="7 8">
    <name type="scientific">Cladobotryum mycophilum</name>
    <dbReference type="NCBI Taxonomy" id="491253"/>
    <lineage>
        <taxon>Eukaryota</taxon>
        <taxon>Fungi</taxon>
        <taxon>Dikarya</taxon>
        <taxon>Ascomycota</taxon>
        <taxon>Pezizomycotina</taxon>
        <taxon>Sordariomycetes</taxon>
        <taxon>Hypocreomycetidae</taxon>
        <taxon>Hypocreales</taxon>
        <taxon>Hypocreaceae</taxon>
        <taxon>Cladobotryum</taxon>
    </lineage>
</organism>
<keyword evidence="5" id="KW-0732">Signal</keyword>
<feature type="compositionally biased region" description="Low complexity" evidence="4">
    <location>
        <begin position="636"/>
        <end position="660"/>
    </location>
</feature>
<gene>
    <name evidence="7" type="ORF">PT974_07264</name>
</gene>
<evidence type="ECO:0000313" key="8">
    <source>
        <dbReference type="Proteomes" id="UP001338125"/>
    </source>
</evidence>
<keyword evidence="2" id="KW-1015">Disulfide bond</keyword>
<keyword evidence="8" id="KW-1185">Reference proteome</keyword>
<evidence type="ECO:0000313" key="7">
    <source>
        <dbReference type="EMBL" id="KAK5993827.1"/>
    </source>
</evidence>
<accession>A0ABR0SPK8</accession>
<protein>
    <submittedName>
        <fullName evidence="7">Sphingomyelin phosphodiesterase 2-like protein</fullName>
    </submittedName>
</protein>
<dbReference type="SMART" id="SM00741">
    <property type="entry name" value="SapB"/>
    <property type="match status" value="1"/>
</dbReference>
<sequence>MHFFSVPSLLPLLVLSSFGSRLVFAVSDSPVLGEHELVQRSLETREWAIQTRGLLDDFSTCNGCQNIISVLKGLVQNGDSALISLGKQLCTSGTSFDEEFCDGVLQREGPIIADIVRTMDINSTSSIQFCIAFFGVCERPAVAQWSIPFPTKKPCNSKRPEPSGKDPLKIVHYSDIHIDPLYVTGSSTQCKKPTCCRPYTEDDEPGKTKFPAGPNGDHGCDVPISLEDSMYKAIKEMFPDQAFTIFTGDIVDHSIFNTSKTYNLGEIEHAYGKMSDNFKLVYGTAGNHESDPANIFKPKSLRNDTQWVYDALSNEWSNWIGVKATGDVKSIGAYSTKYPKGNLRVISLNTNMYYRFNFVLYQKTMEQDPDGQIDWLVKELDAAEKAGENVYIIGHMPFGEIDALTDQSNYLDQVVKRYSSTIRAMFFGHTHVDHFEISYSDYSNRAESNALAISYICPSLTPTSGMPSFRVYDVDPDTFAQFSEDWPRVEEILLSQGSIRLRAITPVTDPKAELTPAFWHKVTDAFGRNETLFDDYMARKSRGWMADKKCRDTCQKDEICQLRAGRSQDNCFVPTPGVHFSKRDEVHNHGEHDDCGVSVPREIFHALAARQDLLELLQDRFLAEGAKVPPYKRAESVQSTASTSQTTAEPTETEECVATTITPTGTAASVKPTSTGGASGAGSVGVLGMLALGLLAL</sequence>
<dbReference type="CDD" id="cd00842">
    <property type="entry name" value="MPP_ASMase"/>
    <property type="match status" value="1"/>
</dbReference>
<evidence type="ECO:0000256" key="2">
    <source>
        <dbReference type="ARBA" id="ARBA00023157"/>
    </source>
</evidence>
<dbReference type="EMBL" id="JAVFKD010000012">
    <property type="protein sequence ID" value="KAK5993827.1"/>
    <property type="molecule type" value="Genomic_DNA"/>
</dbReference>
<feature type="signal peptide" evidence="5">
    <location>
        <begin position="1"/>
        <end position="25"/>
    </location>
</feature>
<dbReference type="Pfam" id="PF00149">
    <property type="entry name" value="Metallophos"/>
    <property type="match status" value="1"/>
</dbReference>
<feature type="region of interest" description="Disordered" evidence="4">
    <location>
        <begin position="632"/>
        <end position="678"/>
    </location>
</feature>
<comment type="caution">
    <text evidence="7">The sequence shown here is derived from an EMBL/GenBank/DDBJ whole genome shotgun (WGS) entry which is preliminary data.</text>
</comment>
<feature type="compositionally biased region" description="Polar residues" evidence="4">
    <location>
        <begin position="661"/>
        <end position="675"/>
    </location>
</feature>
<evidence type="ECO:0000256" key="4">
    <source>
        <dbReference type="SAM" id="MobiDB-lite"/>
    </source>
</evidence>
<dbReference type="Gene3D" id="3.60.21.10">
    <property type="match status" value="1"/>
</dbReference>
<proteinExistence type="predicted"/>